<dbReference type="Pfam" id="PF00589">
    <property type="entry name" value="Phage_integrase"/>
    <property type="match status" value="1"/>
</dbReference>
<dbReference type="CDD" id="cd00799">
    <property type="entry name" value="INT_Cre_C"/>
    <property type="match status" value="1"/>
</dbReference>
<proteinExistence type="predicted"/>
<dbReference type="Gene3D" id="1.10.150.130">
    <property type="match status" value="1"/>
</dbReference>
<dbReference type="SUPFAM" id="SSF56349">
    <property type="entry name" value="DNA breaking-rejoining enzymes"/>
    <property type="match status" value="1"/>
</dbReference>
<evidence type="ECO:0000313" key="5">
    <source>
        <dbReference type="Proteomes" id="UP000321258"/>
    </source>
</evidence>
<organism evidence="4 5">
    <name type="scientific">Methylobacterium haplocladii</name>
    <dbReference type="NCBI Taxonomy" id="1176176"/>
    <lineage>
        <taxon>Bacteria</taxon>
        <taxon>Pseudomonadati</taxon>
        <taxon>Pseudomonadota</taxon>
        <taxon>Alphaproteobacteria</taxon>
        <taxon>Hyphomicrobiales</taxon>
        <taxon>Methylobacteriaceae</taxon>
        <taxon>Methylobacterium</taxon>
    </lineage>
</organism>
<dbReference type="Gene3D" id="1.10.443.10">
    <property type="entry name" value="Intergrase catalytic core"/>
    <property type="match status" value="1"/>
</dbReference>
<dbReference type="InterPro" id="IPR010998">
    <property type="entry name" value="Integrase_recombinase_N"/>
</dbReference>
<keyword evidence="1" id="KW-0238">DNA-binding</keyword>
<dbReference type="PANTHER" id="PTHR34605">
    <property type="entry name" value="PHAGE_INTEGRASE DOMAIN-CONTAINING PROTEIN"/>
    <property type="match status" value="1"/>
</dbReference>
<accession>A0A512IS84</accession>
<dbReference type="InterPro" id="IPR052925">
    <property type="entry name" value="Phage_Integrase-like_Recomb"/>
</dbReference>
<sequence length="347" mass="37022">MLEDCAVTIPASGDGSAQSVPAIIATIEPDPAPAHAALIVSPELAASIASAEAYAENATADRTRIEYAAGFRLFEAWCTKHGALALPAHPEAVRAYLAELADRGLKPATIDARAAAIAFKHRATGLEPPTADTKVRKTIRGIRNRVGTKPDKKAPATAEHVKRMLKRLPDTLIGKRDAALIAIGFAAALRRSELVALDVEHIERTPEGMIVHISKSKTDQEGAGQSVAVLAGSKLRPVKALEEWLAASCIRSGALFRHIRKGDNLTEERLKDHAVAEIVKGRAKAVGLDPKFFAGHSLRSGFVTSALAAGADVLKVMSVTRHTQVQTLKGYDQRAQAFRDHAGRGFL</sequence>
<evidence type="ECO:0000256" key="2">
    <source>
        <dbReference type="ARBA" id="ARBA00023172"/>
    </source>
</evidence>
<dbReference type="RefSeq" id="WP_147079905.1">
    <property type="nucleotide sequence ID" value="NZ_BJZT01000032.1"/>
</dbReference>
<dbReference type="InterPro" id="IPR013762">
    <property type="entry name" value="Integrase-like_cat_sf"/>
</dbReference>
<dbReference type="GO" id="GO:0003677">
    <property type="term" value="F:DNA binding"/>
    <property type="evidence" value="ECO:0007669"/>
    <property type="project" value="UniProtKB-KW"/>
</dbReference>
<dbReference type="PANTHER" id="PTHR34605:SF4">
    <property type="entry name" value="DNA ADENINE METHYLTRANSFERASE"/>
    <property type="match status" value="1"/>
</dbReference>
<dbReference type="PROSITE" id="PS51898">
    <property type="entry name" value="TYR_RECOMBINASE"/>
    <property type="match status" value="1"/>
</dbReference>
<comment type="caution">
    <text evidence="4">The sequence shown here is derived from an EMBL/GenBank/DDBJ whole genome shotgun (WGS) entry which is preliminary data.</text>
</comment>
<evidence type="ECO:0000313" key="4">
    <source>
        <dbReference type="EMBL" id="GEP00536.1"/>
    </source>
</evidence>
<gene>
    <name evidence="4" type="ORF">MHA02_29230</name>
</gene>
<dbReference type="AlphaFoldDB" id="A0A512IS84"/>
<dbReference type="GO" id="GO:0006310">
    <property type="term" value="P:DNA recombination"/>
    <property type="evidence" value="ECO:0007669"/>
    <property type="project" value="UniProtKB-KW"/>
</dbReference>
<dbReference type="InterPro" id="IPR002104">
    <property type="entry name" value="Integrase_catalytic"/>
</dbReference>
<dbReference type="GO" id="GO:0015074">
    <property type="term" value="P:DNA integration"/>
    <property type="evidence" value="ECO:0007669"/>
    <property type="project" value="InterPro"/>
</dbReference>
<dbReference type="Proteomes" id="UP000321258">
    <property type="component" value="Unassembled WGS sequence"/>
</dbReference>
<reference evidence="4 5" key="1">
    <citation type="submission" date="2019-07" db="EMBL/GenBank/DDBJ databases">
        <title>Whole genome shotgun sequence of Methylobacterium haplocladii NBRC 107714.</title>
        <authorList>
            <person name="Hosoyama A."/>
            <person name="Uohara A."/>
            <person name="Ohji S."/>
            <person name="Ichikawa N."/>
        </authorList>
    </citation>
    <scope>NUCLEOTIDE SEQUENCE [LARGE SCALE GENOMIC DNA]</scope>
    <source>
        <strain evidence="4 5">NBRC 107714</strain>
    </source>
</reference>
<protein>
    <recommendedName>
        <fullName evidence="3">Tyr recombinase domain-containing protein</fullName>
    </recommendedName>
</protein>
<dbReference type="EMBL" id="BJZT01000032">
    <property type="protein sequence ID" value="GEP00536.1"/>
    <property type="molecule type" value="Genomic_DNA"/>
</dbReference>
<evidence type="ECO:0000256" key="1">
    <source>
        <dbReference type="ARBA" id="ARBA00023125"/>
    </source>
</evidence>
<keyword evidence="2" id="KW-0233">DNA recombination</keyword>
<dbReference type="SUPFAM" id="SSF47823">
    <property type="entry name" value="lambda integrase-like, N-terminal domain"/>
    <property type="match status" value="1"/>
</dbReference>
<dbReference type="InterPro" id="IPR011010">
    <property type="entry name" value="DNA_brk_join_enz"/>
</dbReference>
<name>A0A512IS84_9HYPH</name>
<keyword evidence="5" id="KW-1185">Reference proteome</keyword>
<feature type="domain" description="Tyr recombinase" evidence="3">
    <location>
        <begin position="151"/>
        <end position="347"/>
    </location>
</feature>
<evidence type="ECO:0000259" key="3">
    <source>
        <dbReference type="PROSITE" id="PS51898"/>
    </source>
</evidence>
<dbReference type="OrthoDB" id="5513193at2"/>